<feature type="compositionally biased region" description="Polar residues" evidence="1">
    <location>
        <begin position="32"/>
        <end position="50"/>
    </location>
</feature>
<evidence type="ECO:0000256" key="1">
    <source>
        <dbReference type="SAM" id="MobiDB-lite"/>
    </source>
</evidence>
<proteinExistence type="predicted"/>
<name>A0A0B6Z8N0_9EUPU</name>
<feature type="compositionally biased region" description="Basic and acidic residues" evidence="1">
    <location>
        <begin position="1"/>
        <end position="10"/>
    </location>
</feature>
<feature type="non-terminal residue" evidence="2">
    <location>
        <position position="1"/>
    </location>
</feature>
<protein>
    <submittedName>
        <fullName evidence="2">Uncharacterized protein</fullName>
    </submittedName>
</protein>
<evidence type="ECO:0000313" key="2">
    <source>
        <dbReference type="EMBL" id="CEK64060.1"/>
    </source>
</evidence>
<dbReference type="AlphaFoldDB" id="A0A0B6Z8N0"/>
<organism evidence="2">
    <name type="scientific">Arion vulgaris</name>
    <dbReference type="NCBI Taxonomy" id="1028688"/>
    <lineage>
        <taxon>Eukaryota</taxon>
        <taxon>Metazoa</taxon>
        <taxon>Spiralia</taxon>
        <taxon>Lophotrochozoa</taxon>
        <taxon>Mollusca</taxon>
        <taxon>Gastropoda</taxon>
        <taxon>Heterobranchia</taxon>
        <taxon>Euthyneura</taxon>
        <taxon>Panpulmonata</taxon>
        <taxon>Eupulmonata</taxon>
        <taxon>Stylommatophora</taxon>
        <taxon>Helicina</taxon>
        <taxon>Arionoidea</taxon>
        <taxon>Arionidae</taxon>
        <taxon>Arion</taxon>
    </lineage>
</organism>
<gene>
    <name evidence="2" type="primary">ORF50502</name>
</gene>
<feature type="region of interest" description="Disordered" evidence="1">
    <location>
        <begin position="1"/>
        <end position="50"/>
    </location>
</feature>
<reference evidence="2" key="1">
    <citation type="submission" date="2014-12" db="EMBL/GenBank/DDBJ databases">
        <title>Insight into the proteome of Arion vulgaris.</title>
        <authorList>
            <person name="Aradska J."/>
            <person name="Bulat T."/>
            <person name="Smidak R."/>
            <person name="Sarate P."/>
            <person name="Gangsoo J."/>
            <person name="Sialana F."/>
            <person name="Bilban M."/>
            <person name="Lubec G."/>
        </authorList>
    </citation>
    <scope>NUCLEOTIDE SEQUENCE</scope>
    <source>
        <tissue evidence="2">Skin</tissue>
    </source>
</reference>
<sequence length="50" mass="5992">KTMKKMDRWYSRMLSKKQTQVSPKLLEHCEDNNTMGNKPVTMSQQTQKLY</sequence>
<dbReference type="EMBL" id="HACG01017195">
    <property type="protein sequence ID" value="CEK64060.1"/>
    <property type="molecule type" value="Transcribed_RNA"/>
</dbReference>
<accession>A0A0B6Z8N0</accession>